<dbReference type="Proteomes" id="UP000325030">
    <property type="component" value="Chromosome"/>
</dbReference>
<dbReference type="OrthoDB" id="36088at2157"/>
<keyword evidence="3" id="KW-1185">Reference proteome</keyword>
<evidence type="ECO:0000313" key="4">
    <source>
        <dbReference type="Proteomes" id="UP000325030"/>
    </source>
</evidence>
<reference evidence="1 3" key="2">
    <citation type="journal article" date="2020" name="Int. J. Syst. Evol. Microbiol.">
        <title>Sulfuracidifex tepidarius gen. nov., sp. nov. and transfer of Sulfolobus metallicus Huber and Stetter 1992 to the genus Sulfuracidifex as Sulfuracidifex metallicus comb. nov.</title>
        <authorList>
            <person name="Itoh T."/>
            <person name="Miura T."/>
            <person name="Sakai H.D."/>
            <person name="Kato S."/>
            <person name="Ohkuma M."/>
            <person name="Takashina T."/>
        </authorList>
    </citation>
    <scope>NUCLEOTIDE SEQUENCE [LARGE SCALE GENOMIC DNA]</scope>
    <source>
        <strain evidence="1 3">IC-006</strain>
        <strain evidence="2">IC-007</strain>
    </source>
</reference>
<accession>A0A510DUZ5</accession>
<sequence>MFSLEFQVMEEYDIVKMRDFMSSVDSLFQGICETIKVGASYLCAPNSNTMLIVYMNVSNLKDVKTVLRVDAEDASFAVSVISEINERLKKMGFHMNLESSFVTSK</sequence>
<proteinExistence type="predicted"/>
<evidence type="ECO:0000313" key="2">
    <source>
        <dbReference type="EMBL" id="BBG26563.1"/>
    </source>
</evidence>
<accession>A0A510E236</accession>
<evidence type="ECO:0000313" key="1">
    <source>
        <dbReference type="EMBL" id="BBG23808.1"/>
    </source>
</evidence>
<reference evidence="4" key="1">
    <citation type="submission" date="2018-09" db="EMBL/GenBank/DDBJ databases">
        <title>Complete Genome Sequencing of Sulfolobus sp. JCM 16834.</title>
        <authorList>
            <person name="Kato S."/>
            <person name="Itoh T."/>
            <person name="Ohkuma M."/>
        </authorList>
    </citation>
    <scope>NUCLEOTIDE SEQUENCE [LARGE SCALE GENOMIC DNA]</scope>
    <source>
        <strain evidence="4">IC-007</strain>
    </source>
</reference>
<dbReference type="GeneID" id="41717423"/>
<evidence type="ECO:0000313" key="3">
    <source>
        <dbReference type="Proteomes" id="UP000322983"/>
    </source>
</evidence>
<dbReference type="STRING" id="1294262.GCA_001316085_01047"/>
<dbReference type="AlphaFoldDB" id="A0A510DUZ5"/>
<name>A0A510DUZ5_9CREN</name>
<protein>
    <submittedName>
        <fullName evidence="1">Uncharacterized protein</fullName>
    </submittedName>
</protein>
<organism evidence="1 3">
    <name type="scientific">Sulfuracidifex tepidarius</name>
    <dbReference type="NCBI Taxonomy" id="1294262"/>
    <lineage>
        <taxon>Archaea</taxon>
        <taxon>Thermoproteota</taxon>
        <taxon>Thermoprotei</taxon>
        <taxon>Sulfolobales</taxon>
        <taxon>Sulfolobaceae</taxon>
        <taxon>Sulfuracidifex</taxon>
    </lineage>
</organism>
<dbReference type="EMBL" id="AP018929">
    <property type="protein sequence ID" value="BBG23808.1"/>
    <property type="molecule type" value="Genomic_DNA"/>
</dbReference>
<dbReference type="EMBL" id="AP018930">
    <property type="protein sequence ID" value="BBG26563.1"/>
    <property type="molecule type" value="Genomic_DNA"/>
</dbReference>
<gene>
    <name evidence="1" type="ORF">IC006_1103</name>
    <name evidence="2" type="ORF">IC007_1078</name>
</gene>
<dbReference type="KEGG" id="step:IC006_1103"/>
<dbReference type="RefSeq" id="WP_054845505.1">
    <property type="nucleotide sequence ID" value="NZ_AP018929.1"/>
</dbReference>
<dbReference type="Proteomes" id="UP000322983">
    <property type="component" value="Chromosome"/>
</dbReference>